<dbReference type="CDD" id="cd07377">
    <property type="entry name" value="WHTH_GntR"/>
    <property type="match status" value="1"/>
</dbReference>
<dbReference type="STRING" id="479432.Sros_9121"/>
<evidence type="ECO:0000256" key="1">
    <source>
        <dbReference type="ARBA" id="ARBA00023015"/>
    </source>
</evidence>
<keyword evidence="3" id="KW-0804">Transcription</keyword>
<dbReference type="InterPro" id="IPR050679">
    <property type="entry name" value="Bact_HTH_transcr_reg"/>
</dbReference>
<dbReference type="SUPFAM" id="SSF64288">
    <property type="entry name" value="Chorismate lyase-like"/>
    <property type="match status" value="1"/>
</dbReference>
<evidence type="ECO:0000256" key="2">
    <source>
        <dbReference type="ARBA" id="ARBA00023125"/>
    </source>
</evidence>
<dbReference type="Gene3D" id="3.40.1410.10">
    <property type="entry name" value="Chorismate lyase-like"/>
    <property type="match status" value="1"/>
</dbReference>
<dbReference type="Gene3D" id="1.10.10.10">
    <property type="entry name" value="Winged helix-like DNA-binding domain superfamily/Winged helix DNA-binding domain"/>
    <property type="match status" value="1"/>
</dbReference>
<dbReference type="PANTHER" id="PTHR44846:SF17">
    <property type="entry name" value="GNTR-FAMILY TRANSCRIPTIONAL REGULATOR"/>
    <property type="match status" value="1"/>
</dbReference>
<dbReference type="PANTHER" id="PTHR44846">
    <property type="entry name" value="MANNOSYL-D-GLYCERATE TRANSPORT/METABOLISM SYSTEM REPRESSOR MNGR-RELATED"/>
    <property type="match status" value="1"/>
</dbReference>
<dbReference type="InterPro" id="IPR036388">
    <property type="entry name" value="WH-like_DNA-bd_sf"/>
</dbReference>
<sequence length="244" mass="26798">MGGSTILARRLDPRPRHQQIAAELRAQIMSGVLKAGEQLPSTPHLVARFNAANATIQRALQALKDEGSVRGYAGKGVYVRDKQSLVVEATAYKAPTPRGYTYELLQVSELEPPADVAAALALDDGELVIMRHRLLLHDGDPVELSWSYYPLSIAAGSPLAGREKIRGGAPQALTDLGFPQRHFQDRVSARQPTTEEVEGLDLPTEVPVFRQFRVIYSDADRPVEVSVLIKGGHLYELSYHQPTD</sequence>
<proteinExistence type="predicted"/>
<dbReference type="KEGG" id="sro:Sros_9121"/>
<dbReference type="Pfam" id="PF07702">
    <property type="entry name" value="UTRA"/>
    <property type="match status" value="1"/>
</dbReference>
<dbReference type="InterPro" id="IPR000524">
    <property type="entry name" value="Tscrpt_reg_HTH_GntR"/>
</dbReference>
<evidence type="ECO:0000313" key="5">
    <source>
        <dbReference type="EMBL" id="ACZ91744.1"/>
    </source>
</evidence>
<evidence type="ECO:0000256" key="3">
    <source>
        <dbReference type="ARBA" id="ARBA00023163"/>
    </source>
</evidence>
<dbReference type="eggNOG" id="COG2188">
    <property type="taxonomic scope" value="Bacteria"/>
</dbReference>
<feature type="domain" description="HTH gntR-type" evidence="4">
    <location>
        <begin position="14"/>
        <end position="82"/>
    </location>
</feature>
<dbReference type="SMART" id="SM00866">
    <property type="entry name" value="UTRA"/>
    <property type="match status" value="1"/>
</dbReference>
<dbReference type="EMBL" id="CP001814">
    <property type="protein sequence ID" value="ACZ91744.1"/>
    <property type="molecule type" value="Genomic_DNA"/>
</dbReference>
<dbReference type="AlphaFoldDB" id="D2BAY0"/>
<dbReference type="InterPro" id="IPR011663">
    <property type="entry name" value="UTRA"/>
</dbReference>
<protein>
    <submittedName>
        <fullName evidence="5">Transcriptional regulator, GntR family</fullName>
    </submittedName>
</protein>
<dbReference type="SUPFAM" id="SSF46785">
    <property type="entry name" value="Winged helix' DNA-binding domain"/>
    <property type="match status" value="1"/>
</dbReference>
<dbReference type="GO" id="GO:0045892">
    <property type="term" value="P:negative regulation of DNA-templated transcription"/>
    <property type="evidence" value="ECO:0007669"/>
    <property type="project" value="TreeGrafter"/>
</dbReference>
<dbReference type="HOGENOM" id="CLU_063236_8_1_11"/>
<evidence type="ECO:0000259" key="4">
    <source>
        <dbReference type="PROSITE" id="PS50949"/>
    </source>
</evidence>
<evidence type="ECO:0000313" key="6">
    <source>
        <dbReference type="Proteomes" id="UP000002029"/>
    </source>
</evidence>
<dbReference type="SMART" id="SM00345">
    <property type="entry name" value="HTH_GNTR"/>
    <property type="match status" value="1"/>
</dbReference>
<dbReference type="InterPro" id="IPR036390">
    <property type="entry name" value="WH_DNA-bd_sf"/>
</dbReference>
<organism evidence="5 6">
    <name type="scientific">Streptosporangium roseum (strain ATCC 12428 / DSM 43021 / JCM 3005 / KCTC 9067 / NCIMB 10171 / NRRL 2505 / NI 9100)</name>
    <dbReference type="NCBI Taxonomy" id="479432"/>
    <lineage>
        <taxon>Bacteria</taxon>
        <taxon>Bacillati</taxon>
        <taxon>Actinomycetota</taxon>
        <taxon>Actinomycetes</taxon>
        <taxon>Streptosporangiales</taxon>
        <taxon>Streptosporangiaceae</taxon>
        <taxon>Streptosporangium</taxon>
    </lineage>
</organism>
<dbReference type="Proteomes" id="UP000002029">
    <property type="component" value="Chromosome"/>
</dbReference>
<dbReference type="InterPro" id="IPR028978">
    <property type="entry name" value="Chorismate_lyase_/UTRA_dom_sf"/>
</dbReference>
<keyword evidence="6" id="KW-1185">Reference proteome</keyword>
<dbReference type="PROSITE" id="PS50949">
    <property type="entry name" value="HTH_GNTR"/>
    <property type="match status" value="1"/>
</dbReference>
<gene>
    <name evidence="5" type="ordered locus">Sros_9121</name>
</gene>
<keyword evidence="1" id="KW-0805">Transcription regulation</keyword>
<dbReference type="Pfam" id="PF00392">
    <property type="entry name" value="GntR"/>
    <property type="match status" value="1"/>
</dbReference>
<reference evidence="5 6" key="1">
    <citation type="journal article" date="2010" name="Stand. Genomic Sci.">
        <title>Complete genome sequence of Streptosporangium roseum type strain (NI 9100).</title>
        <authorList>
            <person name="Nolan M."/>
            <person name="Sikorski J."/>
            <person name="Jando M."/>
            <person name="Lucas S."/>
            <person name="Lapidus A."/>
            <person name="Glavina Del Rio T."/>
            <person name="Chen F."/>
            <person name="Tice H."/>
            <person name="Pitluck S."/>
            <person name="Cheng J.F."/>
            <person name="Chertkov O."/>
            <person name="Sims D."/>
            <person name="Meincke L."/>
            <person name="Brettin T."/>
            <person name="Han C."/>
            <person name="Detter J.C."/>
            <person name="Bruce D."/>
            <person name="Goodwin L."/>
            <person name="Land M."/>
            <person name="Hauser L."/>
            <person name="Chang Y.J."/>
            <person name="Jeffries C.D."/>
            <person name="Ivanova N."/>
            <person name="Mavromatis K."/>
            <person name="Mikhailova N."/>
            <person name="Chen A."/>
            <person name="Palaniappan K."/>
            <person name="Chain P."/>
            <person name="Rohde M."/>
            <person name="Goker M."/>
            <person name="Bristow J."/>
            <person name="Eisen J.A."/>
            <person name="Markowitz V."/>
            <person name="Hugenholtz P."/>
            <person name="Kyrpides N.C."/>
            <person name="Klenk H.P."/>
        </authorList>
    </citation>
    <scope>NUCLEOTIDE SEQUENCE [LARGE SCALE GENOMIC DNA]</scope>
    <source>
        <strain evidence="6">ATCC 12428 / DSM 43021 / JCM 3005 / NI 9100</strain>
    </source>
</reference>
<dbReference type="GO" id="GO:0003677">
    <property type="term" value="F:DNA binding"/>
    <property type="evidence" value="ECO:0007669"/>
    <property type="project" value="UniProtKB-KW"/>
</dbReference>
<keyword evidence="2" id="KW-0238">DNA-binding</keyword>
<name>D2BAY0_STRRD</name>
<accession>D2BAY0</accession>
<dbReference type="GO" id="GO:0003700">
    <property type="term" value="F:DNA-binding transcription factor activity"/>
    <property type="evidence" value="ECO:0007669"/>
    <property type="project" value="InterPro"/>
</dbReference>